<evidence type="ECO:0000313" key="2">
    <source>
        <dbReference type="EMBL" id="GAA2721106.1"/>
    </source>
</evidence>
<sequence length="105" mass="11282">MLASIDAKPYTAFVVCPAEVVKFSAGSAKNARYAMECPSINSRRRRPPSTAPVPVVSFASSALDAVFAAFAATHPILPRPTDKPDRRTDRAGHRRPPSPSRTPPP</sequence>
<comment type="caution">
    <text evidence="2">The sequence shown here is derived from an EMBL/GenBank/DDBJ whole genome shotgun (WGS) entry which is preliminary data.</text>
</comment>
<accession>A0ABP6GGC4</accession>
<protein>
    <submittedName>
        <fullName evidence="2">Uncharacterized protein</fullName>
    </submittedName>
</protein>
<proteinExistence type="predicted"/>
<organism evidence="2 3">
    <name type="scientific">Streptomyces luteosporeus</name>
    <dbReference type="NCBI Taxonomy" id="173856"/>
    <lineage>
        <taxon>Bacteria</taxon>
        <taxon>Bacillati</taxon>
        <taxon>Actinomycetota</taxon>
        <taxon>Actinomycetes</taxon>
        <taxon>Kitasatosporales</taxon>
        <taxon>Streptomycetaceae</taxon>
        <taxon>Streptomyces</taxon>
    </lineage>
</organism>
<evidence type="ECO:0000313" key="3">
    <source>
        <dbReference type="Proteomes" id="UP001500886"/>
    </source>
</evidence>
<feature type="compositionally biased region" description="Basic and acidic residues" evidence="1">
    <location>
        <begin position="80"/>
        <end position="91"/>
    </location>
</feature>
<name>A0ABP6GGC4_9ACTN</name>
<feature type="region of interest" description="Disordered" evidence="1">
    <location>
        <begin position="74"/>
        <end position="105"/>
    </location>
</feature>
<dbReference type="Proteomes" id="UP001500886">
    <property type="component" value="Unassembled WGS sequence"/>
</dbReference>
<gene>
    <name evidence="2" type="ORF">GCM10010315_43090</name>
</gene>
<evidence type="ECO:0000256" key="1">
    <source>
        <dbReference type="SAM" id="MobiDB-lite"/>
    </source>
</evidence>
<keyword evidence="3" id="KW-1185">Reference proteome</keyword>
<reference evidence="3" key="1">
    <citation type="journal article" date="2019" name="Int. J. Syst. Evol. Microbiol.">
        <title>The Global Catalogue of Microorganisms (GCM) 10K type strain sequencing project: providing services to taxonomists for standard genome sequencing and annotation.</title>
        <authorList>
            <consortium name="The Broad Institute Genomics Platform"/>
            <consortium name="The Broad Institute Genome Sequencing Center for Infectious Disease"/>
            <person name="Wu L."/>
            <person name="Ma J."/>
        </authorList>
    </citation>
    <scope>NUCLEOTIDE SEQUENCE [LARGE SCALE GENOMIC DNA]</scope>
    <source>
        <strain evidence="3">JCM 4542</strain>
    </source>
</reference>
<dbReference type="EMBL" id="BAAASL010000016">
    <property type="protein sequence ID" value="GAA2721106.1"/>
    <property type="molecule type" value="Genomic_DNA"/>
</dbReference>